<protein>
    <submittedName>
        <fullName evidence="2">Uncharacterized protein</fullName>
    </submittedName>
</protein>
<feature type="non-terminal residue" evidence="2">
    <location>
        <position position="100"/>
    </location>
</feature>
<evidence type="ECO:0000256" key="1">
    <source>
        <dbReference type="SAM" id="MobiDB-lite"/>
    </source>
</evidence>
<dbReference type="AlphaFoldDB" id="A0A8J9Y7P7"/>
<keyword evidence="3" id="KW-1185">Reference proteome</keyword>
<name>A0A8J9Y7P7_9NEOP</name>
<feature type="region of interest" description="Disordered" evidence="1">
    <location>
        <begin position="1"/>
        <end position="37"/>
    </location>
</feature>
<reference evidence="2" key="1">
    <citation type="submission" date="2021-12" db="EMBL/GenBank/DDBJ databases">
        <authorList>
            <person name="Martin H S."/>
        </authorList>
    </citation>
    <scope>NUCLEOTIDE SEQUENCE</scope>
</reference>
<accession>A0A8J9Y7P7</accession>
<gene>
    <name evidence="2" type="ORF">BINO364_LOCUS8095</name>
</gene>
<proteinExistence type="predicted"/>
<evidence type="ECO:0000313" key="3">
    <source>
        <dbReference type="Proteomes" id="UP000838878"/>
    </source>
</evidence>
<sequence>MSRGSVRWGGWCTEGARGSGGREVAPGAWGVRAPPPGARPLRRLAPVCAAPRSRPHVSPLARRHSPVTAHSRLTSCHHTACLVLLDLAYRSGGSHLTGQH</sequence>
<dbReference type="EMBL" id="OV170223">
    <property type="protein sequence ID" value="CAH0722079.1"/>
    <property type="molecule type" value="Genomic_DNA"/>
</dbReference>
<dbReference type="Proteomes" id="UP000838878">
    <property type="component" value="Chromosome 3"/>
</dbReference>
<evidence type="ECO:0000313" key="2">
    <source>
        <dbReference type="EMBL" id="CAH0722079.1"/>
    </source>
</evidence>
<organism evidence="2 3">
    <name type="scientific">Brenthis ino</name>
    <name type="common">lesser marbled fritillary</name>
    <dbReference type="NCBI Taxonomy" id="405034"/>
    <lineage>
        <taxon>Eukaryota</taxon>
        <taxon>Metazoa</taxon>
        <taxon>Ecdysozoa</taxon>
        <taxon>Arthropoda</taxon>
        <taxon>Hexapoda</taxon>
        <taxon>Insecta</taxon>
        <taxon>Pterygota</taxon>
        <taxon>Neoptera</taxon>
        <taxon>Endopterygota</taxon>
        <taxon>Lepidoptera</taxon>
        <taxon>Glossata</taxon>
        <taxon>Ditrysia</taxon>
        <taxon>Papilionoidea</taxon>
        <taxon>Nymphalidae</taxon>
        <taxon>Heliconiinae</taxon>
        <taxon>Argynnini</taxon>
        <taxon>Brenthis</taxon>
    </lineage>
</organism>